<comment type="caution">
    <text evidence="3">The sequence shown here is derived from an EMBL/GenBank/DDBJ whole genome shotgun (WGS) entry which is preliminary data.</text>
</comment>
<dbReference type="InterPro" id="IPR025662">
    <property type="entry name" value="Sigma_54_int_dom_ATP-bd_1"/>
</dbReference>
<keyword evidence="4" id="KW-1185">Reference proteome</keyword>
<feature type="compositionally biased region" description="Basic and acidic residues" evidence="1">
    <location>
        <begin position="629"/>
        <end position="674"/>
    </location>
</feature>
<dbReference type="InterPro" id="IPR002789">
    <property type="entry name" value="HerA_central"/>
</dbReference>
<dbReference type="Pfam" id="PF13191">
    <property type="entry name" value="AAA_16"/>
    <property type="match status" value="1"/>
</dbReference>
<keyword evidence="3" id="KW-0547">Nucleotide-binding</keyword>
<evidence type="ECO:0000256" key="1">
    <source>
        <dbReference type="SAM" id="MobiDB-lite"/>
    </source>
</evidence>
<feature type="domain" description="AAA+ ATPase" evidence="2">
    <location>
        <begin position="735"/>
        <end position="1056"/>
    </location>
</feature>
<proteinExistence type="predicted"/>
<dbReference type="Proteomes" id="UP000278907">
    <property type="component" value="Unassembled WGS sequence"/>
</dbReference>
<feature type="compositionally biased region" description="Polar residues" evidence="1">
    <location>
        <begin position="604"/>
        <end position="622"/>
    </location>
</feature>
<dbReference type="InterPro" id="IPR003593">
    <property type="entry name" value="AAA+_ATPase"/>
</dbReference>
<protein>
    <submittedName>
        <fullName evidence="3">ATP-binding protein</fullName>
    </submittedName>
</protein>
<dbReference type="Pfam" id="PF01935">
    <property type="entry name" value="DUF87"/>
    <property type="match status" value="1"/>
</dbReference>
<evidence type="ECO:0000313" key="3">
    <source>
        <dbReference type="EMBL" id="RKI12089.1"/>
    </source>
</evidence>
<reference evidence="3 4" key="1">
    <citation type="submission" date="2018-09" db="EMBL/GenBank/DDBJ databases">
        <authorList>
            <person name="Livingstone P.G."/>
            <person name="Whitworth D.E."/>
        </authorList>
    </citation>
    <scope>NUCLEOTIDE SEQUENCE [LARGE SCALE GENOMIC DNA]</scope>
    <source>
        <strain evidence="3 4">CA031B</strain>
    </source>
</reference>
<dbReference type="Gene3D" id="3.40.50.300">
    <property type="entry name" value="P-loop containing nucleotide triphosphate hydrolases"/>
    <property type="match status" value="3"/>
</dbReference>
<dbReference type="InterPro" id="IPR027417">
    <property type="entry name" value="P-loop_NTPase"/>
</dbReference>
<dbReference type="RefSeq" id="WP_120583759.1">
    <property type="nucleotide sequence ID" value="NZ_RAWI01000054.1"/>
</dbReference>
<sequence length="1129" mass="124805">MATDARLAAFLADGPEIFSSVQQGQTLWKRDPFDVESLNAPARSAFERLVKRAIRKPAPDSGRLLLLLGESGSGKTHLVRAFRNSVHSRGVGYVGYMPMTVDATHYDRHILSYFIDSLDRPYDSDAGEDSGLMRLSDAVMARCMSAFAPLIPEERILEDHELHDMIRSVADDLHALDDFRHIDVQLLRALICLQRREARFHHRILQWLRCEDLAPADRTVIGDLVPRTADDDPIRMMTHLGRLMGVMNQALVLCVDQVEDISDFEQSPRMEPSFRRAMNSFAALAAQVPTAIVVVCCLEDFWSKMRNQLNLAMRDRIEHDPEPVSLEVSVTAQTARDIAARRLSVLYAQSGLSPHPSDPTYPIPAKGFELLSGQRTRDVLNQCRRYRERAIQEEKLPKDFPLPIPGKGGGTQPPPAEVSPIQKTDQAWIDFRARFKDAIPEEDSDVAALLAWAIEMGGDELGGSTRFKVKPLDEESLNVTLQPGNTQMFVALCNRSPRGGGLGRQMADALRAAAGKLTVLVRTTDFPGTLGTLVADQTTMLMKKGGRRAVLGNSDLRELVALRSFQKEHPAPAFIEWSRATHPITRLKAISDVLALEKSPPPESTRQLPPQPVSTAEGTSAPSVMKPVQGERRGATAESARRVDTRPDEKPAHVREPESSSEDSRAETALDGHHLTAIGPPLVSKVPGRTKTPVEVPQPQAIPPKPASDAKPGAMRMGISESVFTQPVFIQPDELTKHSAFLGGSGSGKTTLALNLIEQLLLQGIPALLVDRKGDLAAYARDEAWEEELKDPVLNERRRLLKERVDVALYTPGRSDGRPLAIPIVPRGLEVLPPEERDQSIQQAAEAIASMLEYKSSQKDKAAKALLAQALRMLVERPLGQELTLDLLQKFIASQDIALVQEVSGMDLKVFPRLAQDLTTLKLNTRTLLSNQGEKLDMEELLGRGSAKVPGRTRLSIISTKFLGGTQGSLFWVSQLLVEANRWASQHPSSRLQAVLLFDEADLYLPAMSMPATKQPMENLLKRARSAGIGVMLATQSPGDLDYKCRDNVRNWCVGRVKEETALKKLKPMFADARVDAAAKLPAQKQGQFHVLRDGQVEQLKADRNIIKTDQLSEDEILQLAHRSREQGQ</sequence>
<evidence type="ECO:0000259" key="2">
    <source>
        <dbReference type="SMART" id="SM00382"/>
    </source>
</evidence>
<gene>
    <name evidence="3" type="ORF">D7Y13_09925</name>
</gene>
<dbReference type="SMART" id="SM00382">
    <property type="entry name" value="AAA"/>
    <property type="match status" value="2"/>
</dbReference>
<accession>A0ABX9QLX4</accession>
<dbReference type="SUPFAM" id="SSF52540">
    <property type="entry name" value="P-loop containing nucleoside triphosphate hydrolases"/>
    <property type="match status" value="2"/>
</dbReference>
<keyword evidence="3" id="KW-0067">ATP-binding</keyword>
<dbReference type="InterPro" id="IPR051162">
    <property type="entry name" value="T4SS_component"/>
</dbReference>
<dbReference type="PANTHER" id="PTHR30121:SF6">
    <property type="entry name" value="SLR6007 PROTEIN"/>
    <property type="match status" value="1"/>
</dbReference>
<evidence type="ECO:0000313" key="4">
    <source>
        <dbReference type="Proteomes" id="UP000278907"/>
    </source>
</evidence>
<feature type="region of interest" description="Disordered" evidence="1">
    <location>
        <begin position="598"/>
        <end position="712"/>
    </location>
</feature>
<dbReference type="InterPro" id="IPR041664">
    <property type="entry name" value="AAA_16"/>
</dbReference>
<feature type="domain" description="AAA+ ATPase" evidence="2">
    <location>
        <begin position="61"/>
        <end position="323"/>
    </location>
</feature>
<dbReference type="GO" id="GO:0005524">
    <property type="term" value="F:ATP binding"/>
    <property type="evidence" value="ECO:0007669"/>
    <property type="project" value="UniProtKB-KW"/>
</dbReference>
<dbReference type="PROSITE" id="PS00675">
    <property type="entry name" value="SIGMA54_INTERACT_1"/>
    <property type="match status" value="1"/>
</dbReference>
<name>A0ABX9QLX4_9BACT</name>
<dbReference type="PANTHER" id="PTHR30121">
    <property type="entry name" value="UNCHARACTERIZED PROTEIN YJGR-RELATED"/>
    <property type="match status" value="1"/>
</dbReference>
<organism evidence="3 4">
    <name type="scientific">Corallococcus praedator</name>
    <dbReference type="NCBI Taxonomy" id="2316724"/>
    <lineage>
        <taxon>Bacteria</taxon>
        <taxon>Pseudomonadati</taxon>
        <taxon>Myxococcota</taxon>
        <taxon>Myxococcia</taxon>
        <taxon>Myxococcales</taxon>
        <taxon>Cystobacterineae</taxon>
        <taxon>Myxococcaceae</taxon>
        <taxon>Corallococcus</taxon>
    </lineage>
</organism>
<dbReference type="EMBL" id="RAWI01000054">
    <property type="protein sequence ID" value="RKI12089.1"/>
    <property type="molecule type" value="Genomic_DNA"/>
</dbReference>
<feature type="region of interest" description="Disordered" evidence="1">
    <location>
        <begin position="398"/>
        <end position="421"/>
    </location>
</feature>